<name>A0A182HPI0_ANOAR</name>
<dbReference type="GO" id="GO:0046872">
    <property type="term" value="F:metal ion binding"/>
    <property type="evidence" value="ECO:0007669"/>
    <property type="project" value="UniProtKB-KW"/>
</dbReference>
<dbReference type="InterPro" id="IPR045249">
    <property type="entry name" value="HARBI1-like"/>
</dbReference>
<reference evidence="8" key="1">
    <citation type="submission" date="2022-08" db="UniProtKB">
        <authorList>
            <consortium name="EnsemblMetazoa"/>
        </authorList>
    </citation>
    <scope>IDENTIFICATION</scope>
    <source>
        <strain evidence="8">Dongola</strain>
    </source>
</reference>
<evidence type="ECO:0000256" key="4">
    <source>
        <dbReference type="ARBA" id="ARBA00022722"/>
    </source>
</evidence>
<evidence type="ECO:0000256" key="6">
    <source>
        <dbReference type="ARBA" id="ARBA00022801"/>
    </source>
</evidence>
<dbReference type="Proteomes" id="UP000075840">
    <property type="component" value="Unassembled WGS sequence"/>
</dbReference>
<evidence type="ECO:0000256" key="2">
    <source>
        <dbReference type="ARBA" id="ARBA00004123"/>
    </source>
</evidence>
<dbReference type="GO" id="GO:0016787">
    <property type="term" value="F:hydrolase activity"/>
    <property type="evidence" value="ECO:0007669"/>
    <property type="project" value="UniProtKB-KW"/>
</dbReference>
<keyword evidence="6" id="KW-0378">Hydrolase</keyword>
<accession>A0A182HPI0</accession>
<proteinExistence type="inferred from homology"/>
<dbReference type="PANTHER" id="PTHR22930:SF269">
    <property type="entry name" value="NUCLEASE HARBI1-LIKE PROTEIN"/>
    <property type="match status" value="1"/>
</dbReference>
<dbReference type="PANTHER" id="PTHR22930">
    <property type="match status" value="1"/>
</dbReference>
<comment type="subcellular location">
    <subcellularLocation>
        <location evidence="2">Nucleus</location>
    </subcellularLocation>
</comment>
<keyword evidence="9" id="KW-1185">Reference proteome</keyword>
<keyword evidence="5" id="KW-0479">Metal-binding</keyword>
<evidence type="ECO:0000313" key="8">
    <source>
        <dbReference type="EnsemblMetazoa" id="AARA003169-PA"/>
    </source>
</evidence>
<comment type="similarity">
    <text evidence="3">Belongs to the HARBI1 family.</text>
</comment>
<keyword evidence="7" id="KW-0539">Nucleus</keyword>
<dbReference type="VEuPathDB" id="VectorBase:AARA003169"/>
<keyword evidence="4" id="KW-0540">Nuclease</keyword>
<dbReference type="GO" id="GO:0004518">
    <property type="term" value="F:nuclease activity"/>
    <property type="evidence" value="ECO:0007669"/>
    <property type="project" value="UniProtKB-KW"/>
</dbReference>
<evidence type="ECO:0000256" key="3">
    <source>
        <dbReference type="ARBA" id="ARBA00006958"/>
    </source>
</evidence>
<dbReference type="AlphaFoldDB" id="A0A182HPI0"/>
<dbReference type="EMBL" id="APCN01008982">
    <property type="status" value="NOT_ANNOTATED_CDS"/>
    <property type="molecule type" value="Genomic_DNA"/>
</dbReference>
<protein>
    <submittedName>
        <fullName evidence="8">Uncharacterized protein</fullName>
    </submittedName>
</protein>
<dbReference type="InterPro" id="IPR027806">
    <property type="entry name" value="HARBI1_dom"/>
</dbReference>
<dbReference type="GO" id="GO:0005634">
    <property type="term" value="C:nucleus"/>
    <property type="evidence" value="ECO:0007669"/>
    <property type="project" value="UniProtKB-SubCell"/>
</dbReference>
<dbReference type="VEuPathDB" id="VectorBase:AARA21_008057"/>
<sequence>MDLRYISESTAIFSCLYGLVRSRRRRWWVRPMLYKRNEAGNRLLADIAEEAADETIIQFLRMTEEDFEYMLQKITPKICKQDTYMRKAITVRERLIIGLRFIATGENFKSLQFLFRVSPSTIRKIVPEVCDALIEERWQFPHVIGAIDGKHVRIHKPNFSGSLYYNYKHYFSIVLMAIVDADYNFLYVDIGGKGGVSDGGIFRNSKIQGKFERKELNIPKPSVLRVPYSVLVPYMMLGDKAFALTDYCMRPFGGRSTVGSVQSLFNQRLSRARIPAEIAFGILSSRCRVLHTSINLQPEKASKVVMAAVYLHNFIRKRNKARYGTFEEPSYPANVTSSTNNLDGLQSIPIRPSARLANIRFHLAHHFKMGN</sequence>
<comment type="cofactor">
    <cofactor evidence="1">
        <name>a divalent metal cation</name>
        <dbReference type="ChEBI" id="CHEBI:60240"/>
    </cofactor>
</comment>
<evidence type="ECO:0000313" key="9">
    <source>
        <dbReference type="Proteomes" id="UP000075840"/>
    </source>
</evidence>
<dbReference type="EnsemblMetazoa" id="AARA003169-RA">
    <property type="protein sequence ID" value="AARA003169-PA"/>
    <property type="gene ID" value="AARA003169"/>
</dbReference>
<evidence type="ECO:0000256" key="1">
    <source>
        <dbReference type="ARBA" id="ARBA00001968"/>
    </source>
</evidence>
<organism evidence="8 9">
    <name type="scientific">Anopheles arabiensis</name>
    <name type="common">Mosquito</name>
    <dbReference type="NCBI Taxonomy" id="7173"/>
    <lineage>
        <taxon>Eukaryota</taxon>
        <taxon>Metazoa</taxon>
        <taxon>Ecdysozoa</taxon>
        <taxon>Arthropoda</taxon>
        <taxon>Hexapoda</taxon>
        <taxon>Insecta</taxon>
        <taxon>Pterygota</taxon>
        <taxon>Neoptera</taxon>
        <taxon>Endopterygota</taxon>
        <taxon>Diptera</taxon>
        <taxon>Nematocera</taxon>
        <taxon>Culicoidea</taxon>
        <taxon>Culicidae</taxon>
        <taxon>Anophelinae</taxon>
        <taxon>Anopheles</taxon>
    </lineage>
</organism>
<evidence type="ECO:0000256" key="7">
    <source>
        <dbReference type="ARBA" id="ARBA00023242"/>
    </source>
</evidence>
<evidence type="ECO:0000256" key="5">
    <source>
        <dbReference type="ARBA" id="ARBA00022723"/>
    </source>
</evidence>
<dbReference type="Pfam" id="PF13359">
    <property type="entry name" value="DDE_Tnp_4"/>
    <property type="match status" value="1"/>
</dbReference>